<organism evidence="2 3">
    <name type="scientific">Mycena pura</name>
    <dbReference type="NCBI Taxonomy" id="153505"/>
    <lineage>
        <taxon>Eukaryota</taxon>
        <taxon>Fungi</taxon>
        <taxon>Dikarya</taxon>
        <taxon>Basidiomycota</taxon>
        <taxon>Agaricomycotina</taxon>
        <taxon>Agaricomycetes</taxon>
        <taxon>Agaricomycetidae</taxon>
        <taxon>Agaricales</taxon>
        <taxon>Marasmiineae</taxon>
        <taxon>Mycenaceae</taxon>
        <taxon>Mycena</taxon>
    </lineage>
</organism>
<dbReference type="AlphaFoldDB" id="A0AAD6VJR7"/>
<dbReference type="EMBL" id="JARJCW010000018">
    <property type="protein sequence ID" value="KAJ7215044.1"/>
    <property type="molecule type" value="Genomic_DNA"/>
</dbReference>
<name>A0AAD6VJR7_9AGAR</name>
<keyword evidence="3" id="KW-1185">Reference proteome</keyword>
<feature type="compositionally biased region" description="Polar residues" evidence="1">
    <location>
        <begin position="100"/>
        <end position="113"/>
    </location>
</feature>
<dbReference type="Proteomes" id="UP001219525">
    <property type="component" value="Unassembled WGS sequence"/>
</dbReference>
<accession>A0AAD6VJR7</accession>
<evidence type="ECO:0000313" key="2">
    <source>
        <dbReference type="EMBL" id="KAJ7215044.1"/>
    </source>
</evidence>
<sequence length="256" mass="27925">MLIGNMGFWDAWASPAIRVHITRHNVEPVHPAVADSSDACSLGPRSALTAVHRHDGSKVELGSTGIGSTKHARTSPRSALTARTGSTAPENVTKVEYPGSSGSTKMWSRSTLHTPPKRKSTGFTVASSDDTAHWARMSKMITWLTMDLADGAAFRVHRTLLCKQSRGMPVDNSIWQPPVPKAQGCHITSFYLAPPTCSYLADGDQIVMQALKLLIVFVYYSEAEILLPVHYQMDSNSGPAQPFLGIQRNLRLCNVK</sequence>
<feature type="region of interest" description="Disordered" evidence="1">
    <location>
        <begin position="59"/>
        <end position="124"/>
    </location>
</feature>
<evidence type="ECO:0000313" key="3">
    <source>
        <dbReference type="Proteomes" id="UP001219525"/>
    </source>
</evidence>
<reference evidence="2" key="1">
    <citation type="submission" date="2023-03" db="EMBL/GenBank/DDBJ databases">
        <title>Massive genome expansion in bonnet fungi (Mycena s.s.) driven by repeated elements and novel gene families across ecological guilds.</title>
        <authorList>
            <consortium name="Lawrence Berkeley National Laboratory"/>
            <person name="Harder C.B."/>
            <person name="Miyauchi S."/>
            <person name="Viragh M."/>
            <person name="Kuo A."/>
            <person name="Thoen E."/>
            <person name="Andreopoulos B."/>
            <person name="Lu D."/>
            <person name="Skrede I."/>
            <person name="Drula E."/>
            <person name="Henrissat B."/>
            <person name="Morin E."/>
            <person name="Kohler A."/>
            <person name="Barry K."/>
            <person name="LaButti K."/>
            <person name="Morin E."/>
            <person name="Salamov A."/>
            <person name="Lipzen A."/>
            <person name="Mereny Z."/>
            <person name="Hegedus B."/>
            <person name="Baldrian P."/>
            <person name="Stursova M."/>
            <person name="Weitz H."/>
            <person name="Taylor A."/>
            <person name="Grigoriev I.V."/>
            <person name="Nagy L.G."/>
            <person name="Martin F."/>
            <person name="Kauserud H."/>
        </authorList>
    </citation>
    <scope>NUCLEOTIDE SEQUENCE</scope>
    <source>
        <strain evidence="2">9144</strain>
    </source>
</reference>
<feature type="compositionally biased region" description="Polar residues" evidence="1">
    <location>
        <begin position="75"/>
        <end position="90"/>
    </location>
</feature>
<comment type="caution">
    <text evidence="2">The sequence shown here is derived from an EMBL/GenBank/DDBJ whole genome shotgun (WGS) entry which is preliminary data.</text>
</comment>
<proteinExistence type="predicted"/>
<evidence type="ECO:0000256" key="1">
    <source>
        <dbReference type="SAM" id="MobiDB-lite"/>
    </source>
</evidence>
<gene>
    <name evidence="2" type="ORF">GGX14DRAFT_392302</name>
</gene>
<protein>
    <submittedName>
        <fullName evidence="2">Uncharacterized protein</fullName>
    </submittedName>
</protein>